<organism evidence="1 2">
    <name type="scientific">Spiroplasma chinense</name>
    <dbReference type="NCBI Taxonomy" id="216932"/>
    <lineage>
        <taxon>Bacteria</taxon>
        <taxon>Bacillati</taxon>
        <taxon>Mycoplasmatota</taxon>
        <taxon>Mollicutes</taxon>
        <taxon>Entomoplasmatales</taxon>
        <taxon>Spiroplasmataceae</taxon>
        <taxon>Spiroplasma</taxon>
    </lineage>
</organism>
<reference evidence="1 2" key="1">
    <citation type="submission" date="2019-08" db="EMBL/GenBank/DDBJ databases">
        <title>Complete genome sequence of Spiroplasma chinense CCH (DSM 19755).</title>
        <authorList>
            <person name="Shen H.-Y."/>
            <person name="Lin Y.-C."/>
            <person name="Chou L."/>
            <person name="Kuo C.-H."/>
        </authorList>
    </citation>
    <scope>NUCLEOTIDE SEQUENCE [LARGE SCALE GENOMIC DNA]</scope>
    <source>
        <strain evidence="1 2">CCH</strain>
    </source>
</reference>
<keyword evidence="2" id="KW-1185">Reference proteome</keyword>
<dbReference type="KEGG" id="schi:SCHIN_v1c04360"/>
<evidence type="ECO:0000313" key="1">
    <source>
        <dbReference type="EMBL" id="QEH61633.1"/>
    </source>
</evidence>
<evidence type="ECO:0000313" key="2">
    <source>
        <dbReference type="Proteomes" id="UP000323144"/>
    </source>
</evidence>
<dbReference type="EMBL" id="CP043026">
    <property type="protein sequence ID" value="QEH61633.1"/>
    <property type="molecule type" value="Genomic_DNA"/>
</dbReference>
<gene>
    <name evidence="1" type="ORF">SCHIN_v1c04360</name>
</gene>
<proteinExistence type="predicted"/>
<name>A0A5B9Y4E1_9MOLU</name>
<sequence length="145" mass="17464">MERKINDEKNLSKFYSYRFGSSIDNVVYYKTEQEIKEFVDDITDIESKTVSITELISNTNFDSLYDLDNFDQTIYSFNLYGMEYYYKDKTNAYFAIYKLLNYKNSLVLTEFRTYTLNDLSFENILEYISYLEEKITETKRGDLYV</sequence>
<dbReference type="RefSeq" id="WP_166508024.1">
    <property type="nucleotide sequence ID" value="NZ_CP043026.1"/>
</dbReference>
<protein>
    <submittedName>
        <fullName evidence="1">Uncharacterized protein</fullName>
    </submittedName>
</protein>
<dbReference type="AlphaFoldDB" id="A0A5B9Y4E1"/>
<accession>A0A5B9Y4E1</accession>
<dbReference type="Proteomes" id="UP000323144">
    <property type="component" value="Chromosome"/>
</dbReference>